<gene>
    <name evidence="3" type="ORF">US28_C0046G0003</name>
</gene>
<proteinExistence type="inferred from homology"/>
<dbReference type="Proteomes" id="UP000034448">
    <property type="component" value="Unassembled WGS sequence"/>
</dbReference>
<dbReference type="PANTHER" id="PTHR43000">
    <property type="entry name" value="DTDP-D-GLUCOSE 4,6-DEHYDRATASE-RELATED"/>
    <property type="match status" value="1"/>
</dbReference>
<evidence type="ECO:0000259" key="2">
    <source>
        <dbReference type="Pfam" id="PF01370"/>
    </source>
</evidence>
<evidence type="ECO:0000256" key="1">
    <source>
        <dbReference type="ARBA" id="ARBA00007637"/>
    </source>
</evidence>
<dbReference type="Gene3D" id="3.40.50.720">
    <property type="entry name" value="NAD(P)-binding Rossmann-like Domain"/>
    <property type="match status" value="1"/>
</dbReference>
<name>A0A0G0F398_9BACT</name>
<dbReference type="AlphaFoldDB" id="A0A0G0F398"/>
<accession>A0A0G0F398</accession>
<organism evidence="3 4">
    <name type="scientific">Candidatus Daviesbacteria bacterium GW2011_GWA1_36_8</name>
    <dbReference type="NCBI Taxonomy" id="1618417"/>
    <lineage>
        <taxon>Bacteria</taxon>
        <taxon>Candidatus Daviesiibacteriota</taxon>
    </lineage>
</organism>
<dbReference type="InterPro" id="IPR036291">
    <property type="entry name" value="NAD(P)-bd_dom_sf"/>
</dbReference>
<dbReference type="SUPFAM" id="SSF51735">
    <property type="entry name" value="NAD(P)-binding Rossmann-fold domains"/>
    <property type="match status" value="1"/>
</dbReference>
<protein>
    <submittedName>
        <fullName evidence="3">CDP-paratose 2-epimerase</fullName>
    </submittedName>
</protein>
<feature type="domain" description="NAD-dependent epimerase/dehydratase" evidence="2">
    <location>
        <begin position="4"/>
        <end position="250"/>
    </location>
</feature>
<sequence length="321" mass="36030">MRNILVTGGVGFIGTNFCLLAASKGHKITILDNLSRKGVEKNLPIIKKLKAVTFKKFDLRKPIPTSVGKFDAIVHLASSCSTPKSLEYPMDDFLDNALSTLNVLEYARLNGKIPVIYGSTCKVYTTEINKLKTKKFNEFSPTEAKGIYSRAPYGCSKYTGDIYCQEYFTTYGVPTVINRMSAVFGKYQRGSPESGFLYWFIKAKKFGLPIEIYGNGNQVRDMVWGEDIAELFMEQLENINKHKGQIYNIGGGFKNAISLNQAVKYLNNKGGKPLEIKKLPTRPADLEVYISDLTKITKNSNWIPKTSVYDGIDMLMDEKDL</sequence>
<evidence type="ECO:0000313" key="3">
    <source>
        <dbReference type="EMBL" id="KKQ13718.1"/>
    </source>
</evidence>
<dbReference type="EMBL" id="LBSJ01000046">
    <property type="protein sequence ID" value="KKQ13718.1"/>
    <property type="molecule type" value="Genomic_DNA"/>
</dbReference>
<comment type="similarity">
    <text evidence="1">Belongs to the NAD(P)-dependent epimerase/dehydratase family.</text>
</comment>
<dbReference type="Pfam" id="PF01370">
    <property type="entry name" value="Epimerase"/>
    <property type="match status" value="1"/>
</dbReference>
<comment type="caution">
    <text evidence="3">The sequence shown here is derived from an EMBL/GenBank/DDBJ whole genome shotgun (WGS) entry which is preliminary data.</text>
</comment>
<reference evidence="3 4" key="1">
    <citation type="journal article" date="2015" name="Nature">
        <title>rRNA introns, odd ribosomes, and small enigmatic genomes across a large radiation of phyla.</title>
        <authorList>
            <person name="Brown C.T."/>
            <person name="Hug L.A."/>
            <person name="Thomas B.C."/>
            <person name="Sharon I."/>
            <person name="Castelle C.J."/>
            <person name="Singh A."/>
            <person name="Wilkins M.J."/>
            <person name="Williams K.H."/>
            <person name="Banfield J.F."/>
        </authorList>
    </citation>
    <scope>NUCLEOTIDE SEQUENCE [LARGE SCALE GENOMIC DNA]</scope>
</reference>
<dbReference type="InterPro" id="IPR001509">
    <property type="entry name" value="Epimerase_deHydtase"/>
</dbReference>
<evidence type="ECO:0000313" key="4">
    <source>
        <dbReference type="Proteomes" id="UP000034448"/>
    </source>
</evidence>